<dbReference type="GO" id="GO:0007165">
    <property type="term" value="P:signal transduction"/>
    <property type="evidence" value="ECO:0007669"/>
    <property type="project" value="InterPro"/>
</dbReference>
<gene>
    <name evidence="2" type="ORF">PACLA_8A039804</name>
</gene>
<dbReference type="EMBL" id="CACRXK020030307">
    <property type="protein sequence ID" value="CAB4042526.1"/>
    <property type="molecule type" value="Genomic_DNA"/>
</dbReference>
<evidence type="ECO:0000259" key="1">
    <source>
        <dbReference type="Pfam" id="PF00531"/>
    </source>
</evidence>
<dbReference type="SUPFAM" id="SSF47986">
    <property type="entry name" value="DEATH domain"/>
    <property type="match status" value="1"/>
</dbReference>
<reference evidence="2" key="1">
    <citation type="submission" date="2020-04" db="EMBL/GenBank/DDBJ databases">
        <authorList>
            <person name="Alioto T."/>
            <person name="Alioto T."/>
            <person name="Gomez Garrido J."/>
        </authorList>
    </citation>
    <scope>NUCLEOTIDE SEQUENCE</scope>
    <source>
        <strain evidence="2">A484AB</strain>
    </source>
</reference>
<dbReference type="InterPro" id="IPR011029">
    <property type="entry name" value="DEATH-like_dom_sf"/>
</dbReference>
<dbReference type="AlphaFoldDB" id="A0A7D9K9D7"/>
<dbReference type="InterPro" id="IPR000488">
    <property type="entry name" value="Death_dom"/>
</dbReference>
<comment type="caution">
    <text evidence="2">The sequence shown here is derived from an EMBL/GenBank/DDBJ whole genome shotgun (WGS) entry which is preliminary data.</text>
</comment>
<accession>A0A7D9K9D7</accession>
<dbReference type="Pfam" id="PF00531">
    <property type="entry name" value="Death"/>
    <property type="match status" value="1"/>
</dbReference>
<dbReference type="Proteomes" id="UP001152795">
    <property type="component" value="Unassembled WGS sequence"/>
</dbReference>
<keyword evidence="3" id="KW-1185">Reference proteome</keyword>
<name>A0A7D9K9D7_PARCT</name>
<sequence length="134" mass="15213">MPVASPAQMVFEPLRQPEIMVPSRQPPFAPNQIPPSMHFNHLDPTSFDFYPLNLYKEICSTFDHGPPLKDATALACWLGITVNENRAFEKKENQTDLIIQSWKVRRGNTVDKFVQILDTNGMTQLVDKIGACRV</sequence>
<evidence type="ECO:0000313" key="3">
    <source>
        <dbReference type="Proteomes" id="UP001152795"/>
    </source>
</evidence>
<organism evidence="2 3">
    <name type="scientific">Paramuricea clavata</name>
    <name type="common">Red gorgonian</name>
    <name type="synonym">Violescent sea-whip</name>
    <dbReference type="NCBI Taxonomy" id="317549"/>
    <lineage>
        <taxon>Eukaryota</taxon>
        <taxon>Metazoa</taxon>
        <taxon>Cnidaria</taxon>
        <taxon>Anthozoa</taxon>
        <taxon>Octocorallia</taxon>
        <taxon>Malacalcyonacea</taxon>
        <taxon>Plexauridae</taxon>
        <taxon>Paramuricea</taxon>
    </lineage>
</organism>
<protein>
    <submittedName>
        <fullName evidence="2">---NA</fullName>
    </submittedName>
</protein>
<evidence type="ECO:0000313" key="2">
    <source>
        <dbReference type="EMBL" id="CAB4042526.1"/>
    </source>
</evidence>
<feature type="domain" description="Death" evidence="1">
    <location>
        <begin position="56"/>
        <end position="130"/>
    </location>
</feature>
<dbReference type="Gene3D" id="1.10.533.10">
    <property type="entry name" value="Death Domain, Fas"/>
    <property type="match status" value="1"/>
</dbReference>
<proteinExistence type="predicted"/>